<dbReference type="EMBL" id="JAHBMH010000044">
    <property type="protein sequence ID" value="KAK1936369.1"/>
    <property type="molecule type" value="Genomic_DNA"/>
</dbReference>
<name>A0AAD9LI89_BABDI</name>
<reference evidence="1" key="1">
    <citation type="journal article" date="2014" name="Nucleic Acids Res.">
        <title>The evolutionary dynamics of variant antigen genes in Babesia reveal a history of genomic innovation underlying host-parasite interaction.</title>
        <authorList>
            <person name="Jackson A.P."/>
            <person name="Otto T.D."/>
            <person name="Darby A."/>
            <person name="Ramaprasad A."/>
            <person name="Xia D."/>
            <person name="Echaide I.E."/>
            <person name="Farber M."/>
            <person name="Gahlot S."/>
            <person name="Gamble J."/>
            <person name="Gupta D."/>
            <person name="Gupta Y."/>
            <person name="Jackson L."/>
            <person name="Malandrin L."/>
            <person name="Malas T.B."/>
            <person name="Moussa E."/>
            <person name="Nair M."/>
            <person name="Reid A.J."/>
            <person name="Sanders M."/>
            <person name="Sharma J."/>
            <person name="Tracey A."/>
            <person name="Quail M.A."/>
            <person name="Weir W."/>
            <person name="Wastling J.M."/>
            <person name="Hall N."/>
            <person name="Willadsen P."/>
            <person name="Lingelbach K."/>
            <person name="Shiels B."/>
            <person name="Tait A."/>
            <person name="Berriman M."/>
            <person name="Allred D.R."/>
            <person name="Pain A."/>
        </authorList>
    </citation>
    <scope>NUCLEOTIDE SEQUENCE</scope>
    <source>
        <strain evidence="1">1802A</strain>
    </source>
</reference>
<dbReference type="AlphaFoldDB" id="A0AAD9LI89"/>
<evidence type="ECO:0000313" key="1">
    <source>
        <dbReference type="EMBL" id="KAK1936369.1"/>
    </source>
</evidence>
<reference evidence="1" key="2">
    <citation type="submission" date="2021-05" db="EMBL/GenBank/DDBJ databases">
        <authorList>
            <person name="Pain A."/>
        </authorList>
    </citation>
    <scope>NUCLEOTIDE SEQUENCE</scope>
    <source>
        <strain evidence="1">1802A</strain>
    </source>
</reference>
<comment type="caution">
    <text evidence="1">The sequence shown here is derived from an EMBL/GenBank/DDBJ whole genome shotgun (WGS) entry which is preliminary data.</text>
</comment>
<dbReference type="Proteomes" id="UP001195914">
    <property type="component" value="Unassembled WGS sequence"/>
</dbReference>
<evidence type="ECO:0008006" key="3">
    <source>
        <dbReference type="Google" id="ProtNLM"/>
    </source>
</evidence>
<evidence type="ECO:0000313" key="2">
    <source>
        <dbReference type="Proteomes" id="UP001195914"/>
    </source>
</evidence>
<gene>
    <name evidence="1" type="ORF">X943_003000</name>
</gene>
<dbReference type="SUPFAM" id="SSF57903">
    <property type="entry name" value="FYVE/PHD zinc finger"/>
    <property type="match status" value="1"/>
</dbReference>
<proteinExistence type="predicted"/>
<sequence length="259" mass="29347">MLTYIIFDNLTDEFISFRASQRARSPPRKQRIKHAIKQQYYEDVRRLLTIAPVDEQATTCAKCQGPLSLAFWLRIGASTFACQLCNDTCCGNCRRNVLLAPGNNTNSQLNSVMCKECGDYVTKLRSYILDEPPSSLFTHLTGSFKQILDLYQDVNAVLLQLQGYVKLCSIHRQLEEPLPHGTNERIHNLLTDVISQRKHISDIKKDVANYKLENEDGANLLIGVRRSLLVLSTGILYKTIPKINDIVHTLTKLGLIKPM</sequence>
<dbReference type="InterPro" id="IPR011011">
    <property type="entry name" value="Znf_FYVE_PHD"/>
</dbReference>
<protein>
    <recommendedName>
        <fullName evidence="3">FYVE-type domain-containing protein</fullName>
    </recommendedName>
</protein>
<organism evidence="1 2">
    <name type="scientific">Babesia divergens</name>
    <dbReference type="NCBI Taxonomy" id="32595"/>
    <lineage>
        <taxon>Eukaryota</taxon>
        <taxon>Sar</taxon>
        <taxon>Alveolata</taxon>
        <taxon>Apicomplexa</taxon>
        <taxon>Aconoidasida</taxon>
        <taxon>Piroplasmida</taxon>
        <taxon>Babesiidae</taxon>
        <taxon>Babesia</taxon>
    </lineage>
</organism>
<keyword evidence="2" id="KW-1185">Reference proteome</keyword>
<accession>A0AAD9LI89</accession>